<protein>
    <submittedName>
        <fullName evidence="1">Uncharacterized protein</fullName>
    </submittedName>
</protein>
<dbReference type="EMBL" id="LCOZ01000021">
    <property type="protein sequence ID" value="KKU87325.1"/>
    <property type="molecule type" value="Genomic_DNA"/>
</dbReference>
<evidence type="ECO:0000313" key="1">
    <source>
        <dbReference type="EMBL" id="KKU87325.1"/>
    </source>
</evidence>
<name>A0A0G1WYM4_9BACT</name>
<gene>
    <name evidence="1" type="ORF">UY17_C0021G0004</name>
</gene>
<reference evidence="1 2" key="1">
    <citation type="journal article" date="2015" name="Nature">
        <title>rRNA introns, odd ribosomes, and small enigmatic genomes across a large radiation of phyla.</title>
        <authorList>
            <person name="Brown C.T."/>
            <person name="Hug L.A."/>
            <person name="Thomas B.C."/>
            <person name="Sharon I."/>
            <person name="Castelle C.J."/>
            <person name="Singh A."/>
            <person name="Wilkins M.J."/>
            <person name="Williams K.H."/>
            <person name="Banfield J.F."/>
        </authorList>
    </citation>
    <scope>NUCLEOTIDE SEQUENCE [LARGE SCALE GENOMIC DNA]</scope>
</reference>
<dbReference type="Proteomes" id="UP000034772">
    <property type="component" value="Unassembled WGS sequence"/>
</dbReference>
<comment type="caution">
    <text evidence="1">The sequence shown here is derived from an EMBL/GenBank/DDBJ whole genome shotgun (WGS) entry which is preliminary data.</text>
</comment>
<accession>A0A0G1WYM4</accession>
<organism evidence="1 2">
    <name type="scientific">Candidatus Beckwithbacteria bacterium GW2011_GWC2_47_9</name>
    <dbReference type="NCBI Taxonomy" id="1618373"/>
    <lineage>
        <taxon>Bacteria</taxon>
        <taxon>Candidatus Beckwithiibacteriota</taxon>
    </lineage>
</organism>
<evidence type="ECO:0000313" key="2">
    <source>
        <dbReference type="Proteomes" id="UP000034772"/>
    </source>
</evidence>
<sequence length="69" mass="7241">MPPEAHFALGHGCAGCRLTEVLHTGCPQIGHGHVVTEASAKERAANYQRILDEATGVRSLSSVSAELTT</sequence>
<dbReference type="AlphaFoldDB" id="A0A0G1WYM4"/>
<proteinExistence type="predicted"/>